<protein>
    <submittedName>
        <fullName evidence="2">DUF3796 domain-containing protein</fullName>
    </submittedName>
</protein>
<evidence type="ECO:0000313" key="3">
    <source>
        <dbReference type="Proteomes" id="UP001595807"/>
    </source>
</evidence>
<feature type="transmembrane region" description="Helical" evidence="1">
    <location>
        <begin position="102"/>
        <end position="120"/>
    </location>
</feature>
<evidence type="ECO:0000313" key="2">
    <source>
        <dbReference type="EMBL" id="MFC3928520.1"/>
    </source>
</evidence>
<dbReference type="RefSeq" id="WP_380427151.1">
    <property type="nucleotide sequence ID" value="NZ_JBHRZV010000050.1"/>
</dbReference>
<gene>
    <name evidence="2" type="ORF">ACFORF_08090</name>
</gene>
<sequence length="195" mass="21349">MKKKEKQVILIFAVVIVAIWLLTPASHPAWIKHIAMASTACLVGLVLTLFHLFKVQPNVNKKGYFGLTEKIYTVSIFASATIYGLGIWLVTPETDPTWLKPLFLGLGSAACLFFAIFFGVKKIAEQPDERLYINLGKAAAVCLGVTLSGLLVLTGLLFFTKVNLSAGMVLIVIAGLMLAFDLAYFIFEKLGQLHD</sequence>
<feature type="transmembrane region" description="Helical" evidence="1">
    <location>
        <begin position="71"/>
        <end position="90"/>
    </location>
</feature>
<organism evidence="2 3">
    <name type="scientific">Streptococcus caprae</name>
    <dbReference type="NCBI Taxonomy" id="1640501"/>
    <lineage>
        <taxon>Bacteria</taxon>
        <taxon>Bacillati</taxon>
        <taxon>Bacillota</taxon>
        <taxon>Bacilli</taxon>
        <taxon>Lactobacillales</taxon>
        <taxon>Streptococcaceae</taxon>
        <taxon>Streptococcus</taxon>
    </lineage>
</organism>
<dbReference type="Proteomes" id="UP001595807">
    <property type="component" value="Unassembled WGS sequence"/>
</dbReference>
<evidence type="ECO:0000256" key="1">
    <source>
        <dbReference type="SAM" id="Phobius"/>
    </source>
</evidence>
<proteinExistence type="predicted"/>
<feature type="transmembrane region" description="Helical" evidence="1">
    <location>
        <begin position="7"/>
        <end position="23"/>
    </location>
</feature>
<keyword evidence="1" id="KW-0812">Transmembrane</keyword>
<name>A0ABV8CWL2_9STRE</name>
<feature type="transmembrane region" description="Helical" evidence="1">
    <location>
        <begin position="132"/>
        <end position="159"/>
    </location>
</feature>
<accession>A0ABV8CWL2</accession>
<feature type="transmembrane region" description="Helical" evidence="1">
    <location>
        <begin position="29"/>
        <end position="50"/>
    </location>
</feature>
<dbReference type="EMBL" id="JBHRZV010000050">
    <property type="protein sequence ID" value="MFC3928520.1"/>
    <property type="molecule type" value="Genomic_DNA"/>
</dbReference>
<keyword evidence="3" id="KW-1185">Reference proteome</keyword>
<feature type="transmembrane region" description="Helical" evidence="1">
    <location>
        <begin position="165"/>
        <end position="187"/>
    </location>
</feature>
<keyword evidence="1" id="KW-0472">Membrane</keyword>
<comment type="caution">
    <text evidence="2">The sequence shown here is derived from an EMBL/GenBank/DDBJ whole genome shotgun (WGS) entry which is preliminary data.</text>
</comment>
<reference evidence="3" key="1">
    <citation type="journal article" date="2019" name="Int. J. Syst. Evol. Microbiol.">
        <title>The Global Catalogue of Microorganisms (GCM) 10K type strain sequencing project: providing services to taxonomists for standard genome sequencing and annotation.</title>
        <authorList>
            <consortium name="The Broad Institute Genomics Platform"/>
            <consortium name="The Broad Institute Genome Sequencing Center for Infectious Disease"/>
            <person name="Wu L."/>
            <person name="Ma J."/>
        </authorList>
    </citation>
    <scope>NUCLEOTIDE SEQUENCE [LARGE SCALE GENOMIC DNA]</scope>
    <source>
        <strain evidence="3">CCUG 67170</strain>
    </source>
</reference>
<keyword evidence="1" id="KW-1133">Transmembrane helix</keyword>